<accession>A0A066UCY4</accession>
<keyword evidence="2" id="KW-1185">Reference proteome</keyword>
<gene>
    <name evidence="1" type="ORF">DV20_03020</name>
</gene>
<protein>
    <recommendedName>
        <fullName evidence="3">DUF742 domain-containing protein</fullName>
    </recommendedName>
</protein>
<dbReference type="eggNOG" id="COG1846">
    <property type="taxonomic scope" value="Bacteria"/>
</dbReference>
<dbReference type="InterPro" id="IPR007995">
    <property type="entry name" value="DUF742"/>
</dbReference>
<dbReference type="PANTHER" id="PTHR36221:SF1">
    <property type="entry name" value="DUF742 DOMAIN-CONTAINING PROTEIN"/>
    <property type="match status" value="1"/>
</dbReference>
<evidence type="ECO:0008006" key="3">
    <source>
        <dbReference type="Google" id="ProtNLM"/>
    </source>
</evidence>
<proteinExistence type="predicted"/>
<sequence length="123" mass="13234">MSSDDGWYDEAAGPLVRPYTITSGRTPAGTARLDLSTQVMTLRSEQEPAGLGPEHVAIVQLCRHPVSIAEIAVYVKIPLGVVRVLVGDLIERGLVITRSPAHHPAQSPDLETLQAVLDGLIKY</sequence>
<dbReference type="EMBL" id="JMQI01000005">
    <property type="protein sequence ID" value="KDN23707.1"/>
    <property type="molecule type" value="Genomic_DNA"/>
</dbReference>
<evidence type="ECO:0000313" key="1">
    <source>
        <dbReference type="EMBL" id="KDN23707.1"/>
    </source>
</evidence>
<dbReference type="Pfam" id="PF05331">
    <property type="entry name" value="DUF742"/>
    <property type="match status" value="1"/>
</dbReference>
<dbReference type="STRING" id="287986.DV20_03020"/>
<dbReference type="AlphaFoldDB" id="A0A066UCY4"/>
<reference evidence="1 2" key="1">
    <citation type="submission" date="2014-05" db="EMBL/GenBank/DDBJ databases">
        <title>Draft genome sequence of Amycolatopsis rifamycinica DSM 46095.</title>
        <authorList>
            <person name="Lal R."/>
            <person name="Saxena A."/>
            <person name="Kumari R."/>
            <person name="Mukherjee U."/>
            <person name="Singh P."/>
            <person name="Sangwan N."/>
            <person name="Mahato N.K."/>
        </authorList>
    </citation>
    <scope>NUCLEOTIDE SEQUENCE [LARGE SCALE GENOMIC DNA]</scope>
    <source>
        <strain evidence="1 2">DSM 46095</strain>
    </source>
</reference>
<comment type="caution">
    <text evidence="1">The sequence shown here is derived from an EMBL/GenBank/DDBJ whole genome shotgun (WGS) entry which is preliminary data.</text>
</comment>
<dbReference type="Proteomes" id="UP000027345">
    <property type="component" value="Unassembled WGS sequence"/>
</dbReference>
<name>A0A066UCY4_9PSEU</name>
<evidence type="ECO:0000313" key="2">
    <source>
        <dbReference type="Proteomes" id="UP000027345"/>
    </source>
</evidence>
<dbReference type="RefSeq" id="WP_043776239.1">
    <property type="nucleotide sequence ID" value="NZ_JMQI01000005.1"/>
</dbReference>
<dbReference type="PANTHER" id="PTHR36221">
    <property type="entry name" value="DUF742 DOMAIN-CONTAINING PROTEIN"/>
    <property type="match status" value="1"/>
</dbReference>
<organism evidence="1 2">
    <name type="scientific">Amycolatopsis rifamycinica</name>
    <dbReference type="NCBI Taxonomy" id="287986"/>
    <lineage>
        <taxon>Bacteria</taxon>
        <taxon>Bacillati</taxon>
        <taxon>Actinomycetota</taxon>
        <taxon>Actinomycetes</taxon>
        <taxon>Pseudonocardiales</taxon>
        <taxon>Pseudonocardiaceae</taxon>
        <taxon>Amycolatopsis</taxon>
    </lineage>
</organism>
<dbReference type="OrthoDB" id="4244884at2"/>